<evidence type="ECO:0000259" key="4">
    <source>
        <dbReference type="PROSITE" id="PS50206"/>
    </source>
</evidence>
<gene>
    <name evidence="5" type="ORF">METZ01_LOCUS103371</name>
</gene>
<dbReference type="EMBL" id="UINC01011443">
    <property type="protein sequence ID" value="SVA50517.1"/>
    <property type="molecule type" value="Genomic_DNA"/>
</dbReference>
<dbReference type="CDD" id="cd01518">
    <property type="entry name" value="RHOD_YceA"/>
    <property type="match status" value="1"/>
</dbReference>
<dbReference type="HAMAP" id="MF_00469">
    <property type="entry name" value="TrhO"/>
    <property type="match status" value="1"/>
</dbReference>
<dbReference type="GO" id="GO:0008033">
    <property type="term" value="P:tRNA processing"/>
    <property type="evidence" value="ECO:0007669"/>
    <property type="project" value="UniProtKB-KW"/>
</dbReference>
<dbReference type="Pfam" id="PF00581">
    <property type="entry name" value="Rhodanese"/>
    <property type="match status" value="1"/>
</dbReference>
<evidence type="ECO:0000313" key="5">
    <source>
        <dbReference type="EMBL" id="SVA50517.1"/>
    </source>
</evidence>
<protein>
    <recommendedName>
        <fullName evidence="4">Rhodanese domain-containing protein</fullName>
    </recommendedName>
</protein>
<dbReference type="AlphaFoldDB" id="A0A381WEY0"/>
<proteinExistence type="inferred from homology"/>
<keyword evidence="1" id="KW-0819">tRNA processing</keyword>
<dbReference type="SMART" id="SM00450">
    <property type="entry name" value="RHOD"/>
    <property type="match status" value="1"/>
</dbReference>
<dbReference type="GO" id="GO:0016491">
    <property type="term" value="F:oxidoreductase activity"/>
    <property type="evidence" value="ECO:0007669"/>
    <property type="project" value="UniProtKB-KW"/>
</dbReference>
<dbReference type="SUPFAM" id="SSF52821">
    <property type="entry name" value="Rhodanese/Cell cycle control phosphatase"/>
    <property type="match status" value="1"/>
</dbReference>
<dbReference type="Pfam" id="PF17773">
    <property type="entry name" value="UPF0176_N"/>
    <property type="match status" value="1"/>
</dbReference>
<dbReference type="InterPro" id="IPR022111">
    <property type="entry name" value="Rhodanese_C"/>
</dbReference>
<dbReference type="PANTHER" id="PTHR43846:SF1">
    <property type="entry name" value="TRNA URIDINE(34) HYDROXYLASE"/>
    <property type="match status" value="1"/>
</dbReference>
<dbReference type="PANTHER" id="PTHR43846">
    <property type="entry name" value="UPF0176 PROTEIN YCEA"/>
    <property type="match status" value="1"/>
</dbReference>
<dbReference type="Pfam" id="PF12368">
    <property type="entry name" value="Rhodanese_C"/>
    <property type="match status" value="1"/>
</dbReference>
<dbReference type="InterPro" id="IPR040503">
    <property type="entry name" value="TRHO_N"/>
</dbReference>
<organism evidence="5">
    <name type="scientific">marine metagenome</name>
    <dbReference type="NCBI Taxonomy" id="408172"/>
    <lineage>
        <taxon>unclassified sequences</taxon>
        <taxon>metagenomes</taxon>
        <taxon>ecological metagenomes</taxon>
    </lineage>
</organism>
<accession>A0A381WEY0</accession>
<dbReference type="InterPro" id="IPR001763">
    <property type="entry name" value="Rhodanese-like_dom"/>
</dbReference>
<dbReference type="InterPro" id="IPR020936">
    <property type="entry name" value="TrhO"/>
</dbReference>
<dbReference type="NCBIfam" id="NF001135">
    <property type="entry name" value="PRK00142.1-3"/>
    <property type="match status" value="1"/>
</dbReference>
<feature type="domain" description="Rhodanese" evidence="4">
    <location>
        <begin position="146"/>
        <end position="240"/>
    </location>
</feature>
<dbReference type="Gene3D" id="3.40.250.10">
    <property type="entry name" value="Rhodanese-like domain"/>
    <property type="match status" value="1"/>
</dbReference>
<name>A0A381WEY0_9ZZZZ</name>
<dbReference type="InterPro" id="IPR036873">
    <property type="entry name" value="Rhodanese-like_dom_sf"/>
</dbReference>
<dbReference type="PROSITE" id="PS50206">
    <property type="entry name" value="RHODANESE_3"/>
    <property type="match status" value="1"/>
</dbReference>
<evidence type="ECO:0000256" key="2">
    <source>
        <dbReference type="ARBA" id="ARBA00023002"/>
    </source>
</evidence>
<evidence type="ECO:0000256" key="1">
    <source>
        <dbReference type="ARBA" id="ARBA00022694"/>
    </source>
</evidence>
<dbReference type="Gene3D" id="3.30.70.100">
    <property type="match status" value="1"/>
</dbReference>
<dbReference type="NCBIfam" id="NF001133">
    <property type="entry name" value="PRK00142.1-1"/>
    <property type="match status" value="1"/>
</dbReference>
<evidence type="ECO:0000256" key="3">
    <source>
        <dbReference type="ARBA" id="ARBA00045625"/>
    </source>
</evidence>
<keyword evidence="2" id="KW-0560">Oxidoreductase</keyword>
<comment type="function">
    <text evidence="3">Catalyzes oxygen-dependent 5-hydroxyuridine (ho5U) modification at position 34 in tRNAs, the first step in 5-carboxymethoxyuridine (cmo5U) biosynthesis. May be part of an alternate pathway, which is able to bypass cmo5U biogenesis in a subset of tRNAs under aerobic conditions.</text>
</comment>
<sequence length="348" mass="40065">MKKEILYNKKSREELQAELQDETFIRKTFSFYRYINIAQPEVLRNELYRSWSNLNIFGRIYISTEGINAQGSCPEKNWDELIENLDSNDTLKEMPLKIAIEDGESFYKLKIKVKDEIVAYNVGDEEYNMNEVGDHLSAEEFNKKMAQDNTLVVDMRNYYESEVGRFENAIIPDVDTSRELLPEVRKLLKGHEDDEVLLYCTGGIRCEKASSYLIHSGFKYVNQLHGGIIQYAHDVKTKGLTSKFIGKNFVFDARMGERVTNDIIGKCHQCGNPADRHLDCGNDACHILFIQCDDCNVTYSGCCSKECGTFAKLPIEEQRLLRKDPDKIVSNARYASRIKPKLTEIRQS</sequence>
<reference evidence="5" key="1">
    <citation type="submission" date="2018-05" db="EMBL/GenBank/DDBJ databases">
        <authorList>
            <person name="Lanie J.A."/>
            <person name="Ng W.-L."/>
            <person name="Kazmierczak K.M."/>
            <person name="Andrzejewski T.M."/>
            <person name="Davidsen T.M."/>
            <person name="Wayne K.J."/>
            <person name="Tettelin H."/>
            <person name="Glass J.I."/>
            <person name="Rusch D."/>
            <person name="Podicherti R."/>
            <person name="Tsui H.-C.T."/>
            <person name="Winkler M.E."/>
        </authorList>
    </citation>
    <scope>NUCLEOTIDE SEQUENCE</scope>
</reference>